<evidence type="ECO:0000313" key="2">
    <source>
        <dbReference type="Proteomes" id="UP000287447"/>
    </source>
</evidence>
<dbReference type="EMBL" id="SADE01000001">
    <property type="protein sequence ID" value="RVU39071.1"/>
    <property type="molecule type" value="Genomic_DNA"/>
</dbReference>
<reference evidence="2" key="1">
    <citation type="submission" date="2019-01" db="EMBL/GenBank/DDBJ databases">
        <title>Gri0909 isolated from a small marine red alga.</title>
        <authorList>
            <person name="Kim J."/>
            <person name="Jeong S.E."/>
            <person name="Jeon C.O."/>
        </authorList>
    </citation>
    <scope>NUCLEOTIDE SEQUENCE [LARGE SCALE GENOMIC DNA]</scope>
    <source>
        <strain evidence="2">Gri0909</strain>
    </source>
</reference>
<keyword evidence="2" id="KW-1185">Reference proteome</keyword>
<dbReference type="Proteomes" id="UP000287447">
    <property type="component" value="Unassembled WGS sequence"/>
</dbReference>
<organism evidence="1 2">
    <name type="scientific">Hwanghaeella grinnelliae</name>
    <dbReference type="NCBI Taxonomy" id="2500179"/>
    <lineage>
        <taxon>Bacteria</taxon>
        <taxon>Pseudomonadati</taxon>
        <taxon>Pseudomonadota</taxon>
        <taxon>Alphaproteobacteria</taxon>
        <taxon>Rhodospirillales</taxon>
        <taxon>Rhodospirillaceae</taxon>
        <taxon>Hwanghaeella</taxon>
    </lineage>
</organism>
<comment type="caution">
    <text evidence="1">The sequence shown here is derived from an EMBL/GenBank/DDBJ whole genome shotgun (WGS) entry which is preliminary data.</text>
</comment>
<protein>
    <submittedName>
        <fullName evidence="1">Uncharacterized protein</fullName>
    </submittedName>
</protein>
<dbReference type="OrthoDB" id="6172634at2"/>
<gene>
    <name evidence="1" type="ORF">EOI86_07385</name>
</gene>
<proteinExistence type="predicted"/>
<name>A0A3S2W7D4_9PROT</name>
<dbReference type="AlphaFoldDB" id="A0A3S2W7D4"/>
<evidence type="ECO:0000313" key="1">
    <source>
        <dbReference type="EMBL" id="RVU39071.1"/>
    </source>
</evidence>
<dbReference type="RefSeq" id="WP_127764443.1">
    <property type="nucleotide sequence ID" value="NZ_SADE01000001.1"/>
</dbReference>
<accession>A0A3S2W7D4</accession>
<sequence>MSDAQGVENDRKPLENVESHAVGLAALTICEALMMSLVEKGVFSDDERLALLEDCSEALRHTAQDAESIGLHKSAAKIVEFVAANSNSTKAAQKIG</sequence>